<dbReference type="EMBL" id="MH360632">
    <property type="protein sequence ID" value="AXL95681.1"/>
    <property type="molecule type" value="mRNA"/>
</dbReference>
<protein>
    <submittedName>
        <fullName evidence="1">Conotoxin superfamily W</fullName>
    </submittedName>
</protein>
<name>A0A346CJD2_CONER</name>
<reference evidence="1" key="1">
    <citation type="journal article" date="2018" name="Genome Biol. Evol.">
        <title>Conotoxin diversity in Chelyconus ermineus (Born, 1778) and the convergent origin of piscivory in the Atlantic and Indo-Pacific cones.</title>
        <authorList>
            <person name="Abalde S."/>
            <person name="Tenorio M.J."/>
            <person name="Afonso C.M."/>
            <person name="Zardoya R."/>
        </authorList>
    </citation>
    <scope>NUCLEOTIDE SEQUENCE</scope>
    <source>
        <strain evidence="1">Cerm_344</strain>
    </source>
</reference>
<evidence type="ECO:0000313" key="1">
    <source>
        <dbReference type="EMBL" id="AXL95681.1"/>
    </source>
</evidence>
<accession>A0A346CJD2</accession>
<proteinExistence type="evidence at transcript level"/>
<sequence>MWAVVGWMWWRPPKGKLTHASSATKQLISVAGLVGGVLHI</sequence>
<organism evidence="1">
    <name type="scientific">Conus ermineus</name>
    <name type="common">Agate cone</name>
    <name type="synonym">Chelyconus ermineus</name>
    <dbReference type="NCBI Taxonomy" id="55423"/>
    <lineage>
        <taxon>Eukaryota</taxon>
        <taxon>Metazoa</taxon>
        <taxon>Spiralia</taxon>
        <taxon>Lophotrochozoa</taxon>
        <taxon>Mollusca</taxon>
        <taxon>Gastropoda</taxon>
        <taxon>Caenogastropoda</taxon>
        <taxon>Neogastropoda</taxon>
        <taxon>Conoidea</taxon>
        <taxon>Conidae</taxon>
        <taxon>Conus</taxon>
        <taxon>Chelyconus</taxon>
    </lineage>
</organism>
<dbReference type="AlphaFoldDB" id="A0A346CJD2"/>